<dbReference type="EC" id="2.4.-.-" evidence="1"/>
<dbReference type="PANTHER" id="PTHR45947">
    <property type="entry name" value="SULFOQUINOVOSYL TRANSFERASE SQD2"/>
    <property type="match status" value="1"/>
</dbReference>
<comment type="caution">
    <text evidence="1">The sequence shown here is derived from an EMBL/GenBank/DDBJ whole genome shotgun (WGS) entry which is preliminary data.</text>
</comment>
<evidence type="ECO:0000313" key="1">
    <source>
        <dbReference type="EMBL" id="MDX8153481.1"/>
    </source>
</evidence>
<dbReference type="GO" id="GO:0016757">
    <property type="term" value="F:glycosyltransferase activity"/>
    <property type="evidence" value="ECO:0007669"/>
    <property type="project" value="UniProtKB-KW"/>
</dbReference>
<dbReference type="PANTHER" id="PTHR45947:SF3">
    <property type="entry name" value="SULFOQUINOVOSYL TRANSFERASE SQD2"/>
    <property type="match status" value="1"/>
</dbReference>
<sequence>MPETARVALAHDYLLVLRGAERTFAAIADEWPQAPIHTLLWDPAVCGPRLAGHPVVVSRLNRTGARQSWFRWLLPAFPLAASAMPLPADADVAIISSSAFAHGMPSAPGTATLCYCHTPFRYAWFEGERALASVPAPARPALAATLAAVRRWDVRAAARVDRYVANGRITQERIARIYGREAPIVHPPVEVERFAPGTPEGHVLVVCELVRHKRVDVTLEAARRAGVPVRVVGTGADEPRLRALHGDHATFLGRVDDAQLAREYASAAALVMANVEEFGIAAVEAQAAGRPVVAADAGGARETVRDGETGVLVPPDDVDALAEALRETDLHRFDAARIAAHARRFSATAFRRRMREEVEALARAGGDAPR</sequence>
<keyword evidence="1" id="KW-0808">Transferase</keyword>
<dbReference type="Proteomes" id="UP001277761">
    <property type="component" value="Unassembled WGS sequence"/>
</dbReference>
<dbReference type="Pfam" id="PF13692">
    <property type="entry name" value="Glyco_trans_1_4"/>
    <property type="match status" value="1"/>
</dbReference>
<proteinExistence type="predicted"/>
<dbReference type="EMBL" id="JAXAVX010000015">
    <property type="protein sequence ID" value="MDX8153481.1"/>
    <property type="molecule type" value="Genomic_DNA"/>
</dbReference>
<keyword evidence="1" id="KW-0328">Glycosyltransferase</keyword>
<dbReference type="SUPFAM" id="SSF53756">
    <property type="entry name" value="UDP-Glycosyltransferase/glycogen phosphorylase"/>
    <property type="match status" value="1"/>
</dbReference>
<dbReference type="RefSeq" id="WP_319955631.1">
    <property type="nucleotide sequence ID" value="NZ_JAXAVX010000015.1"/>
</dbReference>
<name>A0ABU4VR92_9ACTN</name>
<dbReference type="Gene3D" id="3.40.50.2000">
    <property type="entry name" value="Glycogen Phosphorylase B"/>
    <property type="match status" value="2"/>
</dbReference>
<accession>A0ABU4VR92</accession>
<dbReference type="InterPro" id="IPR050194">
    <property type="entry name" value="Glycosyltransferase_grp1"/>
</dbReference>
<gene>
    <name evidence="1" type="ORF">SK069_17920</name>
</gene>
<protein>
    <submittedName>
        <fullName evidence="1">Glycosyltransferase</fullName>
        <ecNumber evidence="1">2.4.-.-</ecNumber>
    </submittedName>
</protein>
<reference evidence="1 2" key="1">
    <citation type="submission" date="2023-11" db="EMBL/GenBank/DDBJ databases">
        <authorList>
            <person name="Xu M."/>
            <person name="Jiang T."/>
        </authorList>
    </citation>
    <scope>NUCLEOTIDE SEQUENCE [LARGE SCALE GENOMIC DNA]</scope>
    <source>
        <strain evidence="1 2">SD</strain>
    </source>
</reference>
<organism evidence="1 2">
    <name type="scientific">Patulibacter brassicae</name>
    <dbReference type="NCBI Taxonomy" id="1705717"/>
    <lineage>
        <taxon>Bacteria</taxon>
        <taxon>Bacillati</taxon>
        <taxon>Actinomycetota</taxon>
        <taxon>Thermoleophilia</taxon>
        <taxon>Solirubrobacterales</taxon>
        <taxon>Patulibacteraceae</taxon>
        <taxon>Patulibacter</taxon>
    </lineage>
</organism>
<keyword evidence="2" id="KW-1185">Reference proteome</keyword>
<evidence type="ECO:0000313" key="2">
    <source>
        <dbReference type="Proteomes" id="UP001277761"/>
    </source>
</evidence>